<dbReference type="AlphaFoldDB" id="A0AAN6XY03"/>
<proteinExistence type="predicted"/>
<name>A0AAN6XY03_9PEZI</name>
<dbReference type="SUPFAM" id="SSF53098">
    <property type="entry name" value="Ribonuclease H-like"/>
    <property type="match status" value="1"/>
</dbReference>
<comment type="caution">
    <text evidence="1">The sequence shown here is derived from an EMBL/GenBank/DDBJ whole genome shotgun (WGS) entry which is preliminary data.</text>
</comment>
<dbReference type="Gene3D" id="3.30.420.10">
    <property type="entry name" value="Ribonuclease H-like superfamily/Ribonuclease H"/>
    <property type="match status" value="1"/>
</dbReference>
<reference evidence="1" key="2">
    <citation type="submission" date="2023-05" db="EMBL/GenBank/DDBJ databases">
        <authorList>
            <consortium name="Lawrence Berkeley National Laboratory"/>
            <person name="Steindorff A."/>
            <person name="Hensen N."/>
            <person name="Bonometti L."/>
            <person name="Westerberg I."/>
            <person name="Brannstrom I.O."/>
            <person name="Guillou S."/>
            <person name="Cros-Aarteil S."/>
            <person name="Calhoun S."/>
            <person name="Haridas S."/>
            <person name="Kuo A."/>
            <person name="Mondo S."/>
            <person name="Pangilinan J."/>
            <person name="Riley R."/>
            <person name="Labutti K."/>
            <person name="Andreopoulos B."/>
            <person name="Lipzen A."/>
            <person name="Chen C."/>
            <person name="Yanf M."/>
            <person name="Daum C."/>
            <person name="Ng V."/>
            <person name="Clum A."/>
            <person name="Ohm R."/>
            <person name="Martin F."/>
            <person name="Silar P."/>
            <person name="Natvig D."/>
            <person name="Lalanne C."/>
            <person name="Gautier V."/>
            <person name="Ament-Velasquez S.L."/>
            <person name="Kruys A."/>
            <person name="Hutchinson M.I."/>
            <person name="Powell A.J."/>
            <person name="Barry K."/>
            <person name="Miller A.N."/>
            <person name="Grigoriev I.V."/>
            <person name="Debuchy R."/>
            <person name="Gladieux P."/>
            <person name="Thoren M.H."/>
            <person name="Johannesson H."/>
        </authorList>
    </citation>
    <scope>NUCLEOTIDE SEQUENCE</scope>
    <source>
        <strain evidence="1">PSN293</strain>
    </source>
</reference>
<keyword evidence="2" id="KW-1185">Reference proteome</keyword>
<organism evidence="1 2">
    <name type="scientific">Rhypophila decipiens</name>
    <dbReference type="NCBI Taxonomy" id="261697"/>
    <lineage>
        <taxon>Eukaryota</taxon>
        <taxon>Fungi</taxon>
        <taxon>Dikarya</taxon>
        <taxon>Ascomycota</taxon>
        <taxon>Pezizomycotina</taxon>
        <taxon>Sordariomycetes</taxon>
        <taxon>Sordariomycetidae</taxon>
        <taxon>Sordariales</taxon>
        <taxon>Naviculisporaceae</taxon>
        <taxon>Rhypophila</taxon>
    </lineage>
</organism>
<dbReference type="InterPro" id="IPR036397">
    <property type="entry name" value="RNaseH_sf"/>
</dbReference>
<dbReference type="EMBL" id="MU858219">
    <property type="protein sequence ID" value="KAK4209013.1"/>
    <property type="molecule type" value="Genomic_DNA"/>
</dbReference>
<dbReference type="Proteomes" id="UP001301769">
    <property type="component" value="Unassembled WGS sequence"/>
</dbReference>
<evidence type="ECO:0000313" key="2">
    <source>
        <dbReference type="Proteomes" id="UP001301769"/>
    </source>
</evidence>
<evidence type="ECO:0000313" key="1">
    <source>
        <dbReference type="EMBL" id="KAK4209013.1"/>
    </source>
</evidence>
<dbReference type="PANTHER" id="PTHR43040">
    <property type="entry name" value="RIBONUCLEASE D"/>
    <property type="match status" value="1"/>
</dbReference>
<dbReference type="GO" id="GO:0003676">
    <property type="term" value="F:nucleic acid binding"/>
    <property type="evidence" value="ECO:0007669"/>
    <property type="project" value="InterPro"/>
</dbReference>
<dbReference type="InterPro" id="IPR012337">
    <property type="entry name" value="RNaseH-like_sf"/>
</dbReference>
<accession>A0AAN6XY03</accession>
<reference evidence="1" key="1">
    <citation type="journal article" date="2023" name="Mol. Phylogenet. Evol.">
        <title>Genome-scale phylogeny and comparative genomics of the fungal order Sordariales.</title>
        <authorList>
            <person name="Hensen N."/>
            <person name="Bonometti L."/>
            <person name="Westerberg I."/>
            <person name="Brannstrom I.O."/>
            <person name="Guillou S."/>
            <person name="Cros-Aarteil S."/>
            <person name="Calhoun S."/>
            <person name="Haridas S."/>
            <person name="Kuo A."/>
            <person name="Mondo S."/>
            <person name="Pangilinan J."/>
            <person name="Riley R."/>
            <person name="LaButti K."/>
            <person name="Andreopoulos B."/>
            <person name="Lipzen A."/>
            <person name="Chen C."/>
            <person name="Yan M."/>
            <person name="Daum C."/>
            <person name="Ng V."/>
            <person name="Clum A."/>
            <person name="Steindorff A."/>
            <person name="Ohm R.A."/>
            <person name="Martin F."/>
            <person name="Silar P."/>
            <person name="Natvig D.O."/>
            <person name="Lalanne C."/>
            <person name="Gautier V."/>
            <person name="Ament-Velasquez S.L."/>
            <person name="Kruys A."/>
            <person name="Hutchinson M.I."/>
            <person name="Powell A.J."/>
            <person name="Barry K."/>
            <person name="Miller A.N."/>
            <person name="Grigoriev I.V."/>
            <person name="Debuchy R."/>
            <person name="Gladieux P."/>
            <person name="Hiltunen Thoren M."/>
            <person name="Johannesson H."/>
        </authorList>
    </citation>
    <scope>NUCLEOTIDE SEQUENCE</scope>
    <source>
        <strain evidence="1">PSN293</strain>
    </source>
</reference>
<gene>
    <name evidence="1" type="ORF">QBC37DRAFT_60080</name>
</gene>
<dbReference type="PANTHER" id="PTHR43040:SF1">
    <property type="entry name" value="RIBONUCLEASE D"/>
    <property type="match status" value="1"/>
</dbReference>
<protein>
    <recommendedName>
        <fullName evidence="3">3'-5' exonuclease domain-containing protein</fullName>
    </recommendedName>
</protein>
<sequence>MAGLTLRIIVSSVDALKDFLAEISVQLNACRHSTSETLKLYIDLEGQNLSREGTLSLMTVFVLPLNATYIIDIYTLGSLAFNTSTAAPNDDGHENASDDNQEDTSPLTLKSLLEDPTVPKYFWDVRNDADALWSHHQVRLAGVIDVQLFENASWRRDKTYLKGLDKCIEKDLDLEPTARQAFAVTKREVRDMMDAARPRETVILRLNSSLQKPASSESSTAQSSDIFARRPLDTKIIDYCVGDVVHLPALFDVYDKRINPVWRQKGMEESAKRVEEACSPGYQPNGMSKRFSPWSTEHEMAQDYQSFIVAMEYYHDGERMKKTFE</sequence>
<evidence type="ECO:0008006" key="3">
    <source>
        <dbReference type="Google" id="ProtNLM"/>
    </source>
</evidence>